<dbReference type="InterPro" id="IPR017790">
    <property type="entry name" value="Penicillin-binding_protein_2"/>
</dbReference>
<evidence type="ECO:0000256" key="13">
    <source>
        <dbReference type="ARBA" id="ARBA00023316"/>
    </source>
</evidence>
<evidence type="ECO:0000256" key="6">
    <source>
        <dbReference type="ARBA" id="ARBA00022670"/>
    </source>
</evidence>
<evidence type="ECO:0000313" key="17">
    <source>
        <dbReference type="EMBL" id="MBC6994571.1"/>
    </source>
</evidence>
<evidence type="ECO:0000256" key="8">
    <source>
        <dbReference type="ARBA" id="ARBA00022801"/>
    </source>
</evidence>
<dbReference type="GO" id="GO:0005886">
    <property type="term" value="C:plasma membrane"/>
    <property type="evidence" value="ECO:0007669"/>
    <property type="project" value="UniProtKB-SubCell"/>
</dbReference>
<keyword evidence="8 17" id="KW-0378">Hydrolase</keyword>
<evidence type="ECO:0000259" key="15">
    <source>
        <dbReference type="Pfam" id="PF00905"/>
    </source>
</evidence>
<evidence type="ECO:0000256" key="9">
    <source>
        <dbReference type="ARBA" id="ARBA00022960"/>
    </source>
</evidence>
<evidence type="ECO:0000256" key="12">
    <source>
        <dbReference type="ARBA" id="ARBA00023136"/>
    </source>
</evidence>
<evidence type="ECO:0000256" key="10">
    <source>
        <dbReference type="ARBA" id="ARBA00022984"/>
    </source>
</evidence>
<keyword evidence="9" id="KW-0133">Cell shape</keyword>
<gene>
    <name evidence="17" type="primary">mrdA</name>
    <name evidence="17" type="ORF">H9S92_10370</name>
</gene>
<comment type="subcellular location">
    <subcellularLocation>
        <location evidence="2">Cell membrane</location>
    </subcellularLocation>
    <subcellularLocation>
        <location evidence="1">Membrane</location>
        <topology evidence="1">Single-pass membrane protein</topology>
    </subcellularLocation>
</comment>
<keyword evidence="13" id="KW-0961">Cell wall biogenesis/degradation</keyword>
<dbReference type="GO" id="GO:0008658">
    <property type="term" value="F:penicillin binding"/>
    <property type="evidence" value="ECO:0007669"/>
    <property type="project" value="InterPro"/>
</dbReference>
<dbReference type="InterPro" id="IPR050515">
    <property type="entry name" value="Beta-lactam/transpept"/>
</dbReference>
<dbReference type="SUPFAM" id="SSF56601">
    <property type="entry name" value="beta-lactamase/transpeptidase-like"/>
    <property type="match status" value="1"/>
</dbReference>
<keyword evidence="11 14" id="KW-1133">Transmembrane helix</keyword>
<keyword evidence="4" id="KW-0997">Cell inner membrane</keyword>
<dbReference type="InterPro" id="IPR012338">
    <property type="entry name" value="Beta-lactam/transpept-like"/>
</dbReference>
<keyword evidence="18" id="KW-1185">Reference proteome</keyword>
<evidence type="ECO:0000256" key="7">
    <source>
        <dbReference type="ARBA" id="ARBA00022692"/>
    </source>
</evidence>
<reference evidence="17" key="1">
    <citation type="submission" date="2020-08" db="EMBL/GenBank/DDBJ databases">
        <title>Lewinella bacteria from marine environments.</title>
        <authorList>
            <person name="Zhong Y."/>
        </authorList>
    </citation>
    <scope>NUCLEOTIDE SEQUENCE</scope>
    <source>
        <strain evidence="17">KCTC 42187</strain>
    </source>
</reference>
<dbReference type="GO" id="GO:0008360">
    <property type="term" value="P:regulation of cell shape"/>
    <property type="evidence" value="ECO:0007669"/>
    <property type="project" value="UniProtKB-KW"/>
</dbReference>
<dbReference type="InterPro" id="IPR036138">
    <property type="entry name" value="PBP_dimer_sf"/>
</dbReference>
<evidence type="ECO:0000256" key="2">
    <source>
        <dbReference type="ARBA" id="ARBA00004236"/>
    </source>
</evidence>
<protein>
    <submittedName>
        <fullName evidence="17">Penicillin-binding protein 2</fullName>
        <ecNumber evidence="17">3.4.16.4</ecNumber>
    </submittedName>
</protein>
<evidence type="ECO:0000313" key="18">
    <source>
        <dbReference type="Proteomes" id="UP000650081"/>
    </source>
</evidence>
<organism evidence="17 18">
    <name type="scientific">Neolewinella lacunae</name>
    <dbReference type="NCBI Taxonomy" id="1517758"/>
    <lineage>
        <taxon>Bacteria</taxon>
        <taxon>Pseudomonadati</taxon>
        <taxon>Bacteroidota</taxon>
        <taxon>Saprospiria</taxon>
        <taxon>Saprospirales</taxon>
        <taxon>Lewinellaceae</taxon>
        <taxon>Neolewinella</taxon>
    </lineage>
</organism>
<dbReference type="GO" id="GO:0071555">
    <property type="term" value="P:cell wall organization"/>
    <property type="evidence" value="ECO:0007669"/>
    <property type="project" value="UniProtKB-KW"/>
</dbReference>
<evidence type="ECO:0000259" key="16">
    <source>
        <dbReference type="Pfam" id="PF03717"/>
    </source>
</evidence>
<evidence type="ECO:0000256" key="14">
    <source>
        <dbReference type="SAM" id="Phobius"/>
    </source>
</evidence>
<comment type="caution">
    <text evidence="17">The sequence shown here is derived from an EMBL/GenBank/DDBJ whole genome shotgun (WGS) entry which is preliminary data.</text>
</comment>
<dbReference type="RefSeq" id="WP_187466641.1">
    <property type="nucleotide sequence ID" value="NZ_JACSIT010000100.1"/>
</dbReference>
<dbReference type="NCBIfam" id="TIGR03423">
    <property type="entry name" value="pbp2_mrdA"/>
    <property type="match status" value="1"/>
</dbReference>
<dbReference type="SUPFAM" id="SSF56519">
    <property type="entry name" value="Penicillin binding protein dimerisation domain"/>
    <property type="match status" value="1"/>
</dbReference>
<dbReference type="Gene3D" id="3.90.1310.10">
    <property type="entry name" value="Penicillin-binding protein 2a (Domain 2)"/>
    <property type="match status" value="1"/>
</dbReference>
<dbReference type="Pfam" id="PF03717">
    <property type="entry name" value="PBP_dimer"/>
    <property type="match status" value="1"/>
</dbReference>
<keyword evidence="6" id="KW-0645">Protease</keyword>
<dbReference type="GO" id="GO:0009002">
    <property type="term" value="F:serine-type D-Ala-D-Ala carboxypeptidase activity"/>
    <property type="evidence" value="ECO:0007669"/>
    <property type="project" value="UniProtKB-EC"/>
</dbReference>
<sequence length="627" mass="70822">MSTLTNKRIDTRATIIRIMFVVVAVALVAKAFNLQILNKEWIERASRVGYDKEKLYPARGLMMDRHGNRLTINEPIYQIELTYKEFEKNNAQFDTLEFCRLLNITPEYFVNAIPTQWAPKFSKSKPFIFLPNVSPIQYATFQENMFRFPGFSASLRSSRYYPYPVAAHVLGYMGEVNQAAIDAGQGQYDRGDYHGISGLEYAYEDMLRGKKGERWRYIDRLGRDVGNARPEVEAEVGTNLITTLDLDLQRYGESLMVNKIGAIIAIEPATGEILTMISAPTYDPRTLRIGRERGAFYTAMQRDTLQPLLNRAINGKYAPGSPFKTLVALIAMEMGTLDPDRGMGCPGGFTSGGRVLLRCHNHGYINNVQEAIAQSCNNYFVTTWLENVNRHGVLSPKEGVDEFNHYLKQFGLGQKLGIDFPGEIAGFVPSGDYFEKKFADEQYWRAIWLISLAIGQGEFELTSLQIANFVASIANRGHWYTPHLIKQVQEGNQVVQRDLKIERHDIDIKREHFETVVAGMRRTVTEGTARVANVPDIEICGKTGTIQNSFGDHSAFTAFAPRDNPQIAILVYIENGGFGGTIAAPIASLMIERYINKQIAPNRKWLEQKMLDTDMTQRGKSTIRTVR</sequence>
<feature type="domain" description="Penicillin-binding protein transpeptidase" evidence="15">
    <location>
        <begin position="261"/>
        <end position="588"/>
    </location>
</feature>
<keyword evidence="3" id="KW-1003">Cell membrane</keyword>
<dbReference type="GO" id="GO:0006508">
    <property type="term" value="P:proteolysis"/>
    <property type="evidence" value="ECO:0007669"/>
    <property type="project" value="UniProtKB-KW"/>
</dbReference>
<dbReference type="EMBL" id="JACSIT010000100">
    <property type="protein sequence ID" value="MBC6994571.1"/>
    <property type="molecule type" value="Genomic_DNA"/>
</dbReference>
<evidence type="ECO:0000256" key="11">
    <source>
        <dbReference type="ARBA" id="ARBA00022989"/>
    </source>
</evidence>
<dbReference type="PANTHER" id="PTHR30627:SF2">
    <property type="entry name" value="PEPTIDOGLYCAN D,D-TRANSPEPTIDASE MRDA"/>
    <property type="match status" value="1"/>
</dbReference>
<evidence type="ECO:0000256" key="3">
    <source>
        <dbReference type="ARBA" id="ARBA00022475"/>
    </source>
</evidence>
<feature type="domain" description="Penicillin-binding protein dimerisation" evidence="16">
    <location>
        <begin position="55"/>
        <end position="226"/>
    </location>
</feature>
<dbReference type="Pfam" id="PF00905">
    <property type="entry name" value="Transpeptidase"/>
    <property type="match status" value="1"/>
</dbReference>
<proteinExistence type="predicted"/>
<dbReference type="AlphaFoldDB" id="A0A923T8H7"/>
<evidence type="ECO:0000256" key="5">
    <source>
        <dbReference type="ARBA" id="ARBA00022645"/>
    </source>
</evidence>
<dbReference type="EC" id="3.4.16.4" evidence="17"/>
<dbReference type="Gene3D" id="3.40.710.10">
    <property type="entry name" value="DD-peptidase/beta-lactamase superfamily"/>
    <property type="match status" value="1"/>
</dbReference>
<evidence type="ECO:0000256" key="4">
    <source>
        <dbReference type="ARBA" id="ARBA00022519"/>
    </source>
</evidence>
<keyword evidence="10" id="KW-0573">Peptidoglycan synthesis</keyword>
<dbReference type="InterPro" id="IPR005311">
    <property type="entry name" value="PBP_dimer"/>
</dbReference>
<keyword evidence="12 14" id="KW-0472">Membrane</keyword>
<feature type="transmembrane region" description="Helical" evidence="14">
    <location>
        <begin position="12"/>
        <end position="32"/>
    </location>
</feature>
<evidence type="ECO:0000256" key="1">
    <source>
        <dbReference type="ARBA" id="ARBA00004167"/>
    </source>
</evidence>
<keyword evidence="7 14" id="KW-0812">Transmembrane</keyword>
<dbReference type="InterPro" id="IPR001460">
    <property type="entry name" value="PCN-bd_Tpept"/>
</dbReference>
<accession>A0A923T8H7</accession>
<name>A0A923T8H7_9BACT</name>
<dbReference type="Proteomes" id="UP000650081">
    <property type="component" value="Unassembled WGS sequence"/>
</dbReference>
<dbReference type="PANTHER" id="PTHR30627">
    <property type="entry name" value="PEPTIDOGLYCAN D,D-TRANSPEPTIDASE"/>
    <property type="match status" value="1"/>
</dbReference>
<dbReference type="GO" id="GO:0009252">
    <property type="term" value="P:peptidoglycan biosynthetic process"/>
    <property type="evidence" value="ECO:0007669"/>
    <property type="project" value="UniProtKB-KW"/>
</dbReference>
<keyword evidence="5 17" id="KW-0121">Carboxypeptidase</keyword>
<dbReference type="GO" id="GO:0071972">
    <property type="term" value="F:peptidoglycan L,D-transpeptidase activity"/>
    <property type="evidence" value="ECO:0007669"/>
    <property type="project" value="TreeGrafter"/>
</dbReference>